<reference evidence="1" key="1">
    <citation type="journal article" date="2020" name="Stud. Mycol.">
        <title>101 Dothideomycetes genomes: a test case for predicting lifestyles and emergence of pathogens.</title>
        <authorList>
            <person name="Haridas S."/>
            <person name="Albert R."/>
            <person name="Binder M."/>
            <person name="Bloem J."/>
            <person name="Labutti K."/>
            <person name="Salamov A."/>
            <person name="Andreopoulos B."/>
            <person name="Baker S."/>
            <person name="Barry K."/>
            <person name="Bills G."/>
            <person name="Bluhm B."/>
            <person name="Cannon C."/>
            <person name="Castanera R."/>
            <person name="Culley D."/>
            <person name="Daum C."/>
            <person name="Ezra D."/>
            <person name="Gonzalez J."/>
            <person name="Henrissat B."/>
            <person name="Kuo A."/>
            <person name="Liang C."/>
            <person name="Lipzen A."/>
            <person name="Lutzoni F."/>
            <person name="Magnuson J."/>
            <person name="Mondo S."/>
            <person name="Nolan M."/>
            <person name="Ohm R."/>
            <person name="Pangilinan J."/>
            <person name="Park H.-J."/>
            <person name="Ramirez L."/>
            <person name="Alfaro M."/>
            <person name="Sun H."/>
            <person name="Tritt A."/>
            <person name="Yoshinaga Y."/>
            <person name="Zwiers L.-H."/>
            <person name="Turgeon B."/>
            <person name="Goodwin S."/>
            <person name="Spatafora J."/>
            <person name="Crous P."/>
            <person name="Grigoriev I."/>
        </authorList>
    </citation>
    <scope>NUCLEOTIDE SEQUENCE</scope>
    <source>
        <strain evidence="1">ATCC 200398</strain>
    </source>
</reference>
<accession>A0ACB6QUL8</accession>
<gene>
    <name evidence="1" type="ORF">BDR25DRAFT_314381</name>
</gene>
<evidence type="ECO:0000313" key="2">
    <source>
        <dbReference type="Proteomes" id="UP000799755"/>
    </source>
</evidence>
<protein>
    <submittedName>
        <fullName evidence="1">Uncharacterized protein</fullName>
    </submittedName>
</protein>
<dbReference type="Proteomes" id="UP000799755">
    <property type="component" value="Unassembled WGS sequence"/>
</dbReference>
<organism evidence="1 2">
    <name type="scientific">Lindgomyces ingoldianus</name>
    <dbReference type="NCBI Taxonomy" id="673940"/>
    <lineage>
        <taxon>Eukaryota</taxon>
        <taxon>Fungi</taxon>
        <taxon>Dikarya</taxon>
        <taxon>Ascomycota</taxon>
        <taxon>Pezizomycotina</taxon>
        <taxon>Dothideomycetes</taxon>
        <taxon>Pleosporomycetidae</taxon>
        <taxon>Pleosporales</taxon>
        <taxon>Lindgomycetaceae</taxon>
        <taxon>Lindgomyces</taxon>
    </lineage>
</organism>
<evidence type="ECO:0000313" key="1">
    <source>
        <dbReference type="EMBL" id="KAF2470684.1"/>
    </source>
</evidence>
<keyword evidence="2" id="KW-1185">Reference proteome</keyword>
<sequence>MSPILSWQARTKPKPKKPRYYATALTEDDKFDLAGGVNTREWAAEDMIKFEESRKDLEPDPHKEMEGFPPGCPEHEAAKFKLQRLAVLEEEYTRKTQASNSGNYLPPKDARASTSPASPDSQNPLRESLQPMGLPTYSVPISSLSMNEPVNHCSSRGTDVQQITHLRASSSPISPVSPLSLGEPREPLHFRTGSAGDYFSQPGNRVSAQLFPGYLASQQFSPSHESPREIRRAVSGDGNLSRSNARYTSQHNRIPSRIRSPLANEVTFRVNPHVTFDSFVVQHASGKGEAYRGAVNAAMKEEVETNTKAGGGVTTQSSKCVSKIASIPTLKVKKIRNAEVGLSKSVDSQSLSNSDAHRERIAPVRICW</sequence>
<dbReference type="EMBL" id="MU003507">
    <property type="protein sequence ID" value="KAF2470684.1"/>
    <property type="molecule type" value="Genomic_DNA"/>
</dbReference>
<proteinExistence type="predicted"/>
<name>A0ACB6QUL8_9PLEO</name>
<comment type="caution">
    <text evidence="1">The sequence shown here is derived from an EMBL/GenBank/DDBJ whole genome shotgun (WGS) entry which is preliminary data.</text>
</comment>